<reference evidence="15 16" key="1">
    <citation type="journal article" date="2016" name="Nat. Commun.">
        <title>Thousands of microbial genomes shed light on interconnected biogeochemical processes in an aquifer system.</title>
        <authorList>
            <person name="Anantharaman K."/>
            <person name="Brown C.T."/>
            <person name="Hug L.A."/>
            <person name="Sharon I."/>
            <person name="Castelle C.J."/>
            <person name="Probst A.J."/>
            <person name="Thomas B.C."/>
            <person name="Singh A."/>
            <person name="Wilkins M.J."/>
            <person name="Karaoz U."/>
            <person name="Brodie E.L."/>
            <person name="Williams K.H."/>
            <person name="Hubbard S.S."/>
            <person name="Banfield J.F."/>
        </authorList>
    </citation>
    <scope>NUCLEOTIDE SEQUENCE [LARGE SCALE GENOMIC DNA]</scope>
</reference>
<comment type="similarity">
    <text evidence="1 13">Belongs to the RuvC family.</text>
</comment>
<feature type="active site" evidence="13">
    <location>
        <position position="68"/>
    </location>
</feature>
<evidence type="ECO:0000256" key="3">
    <source>
        <dbReference type="ARBA" id="ARBA00022722"/>
    </source>
</evidence>
<dbReference type="GO" id="GO:0048476">
    <property type="term" value="C:Holliday junction resolvase complex"/>
    <property type="evidence" value="ECO:0007669"/>
    <property type="project" value="UniProtKB-UniRule"/>
</dbReference>
<keyword evidence="4 13" id="KW-0479">Metal-binding</keyword>
<protein>
    <recommendedName>
        <fullName evidence="13 14">Crossover junction endodeoxyribonuclease RuvC</fullName>
        <ecNumber evidence="13 14">3.1.21.10</ecNumber>
    </recommendedName>
    <alternativeName>
        <fullName evidence="13">Holliday junction nuclease RuvC</fullName>
    </alternativeName>
    <alternativeName>
        <fullName evidence="13">Holliday junction resolvase RuvC</fullName>
    </alternativeName>
</protein>
<feature type="active site" evidence="13">
    <location>
        <position position="7"/>
    </location>
</feature>
<evidence type="ECO:0000256" key="9">
    <source>
        <dbReference type="ARBA" id="ARBA00023125"/>
    </source>
</evidence>
<name>A0A1F8BXV0_9BACT</name>
<keyword evidence="9 13" id="KW-0238">DNA-binding</keyword>
<dbReference type="Gene3D" id="3.30.420.10">
    <property type="entry name" value="Ribonuclease H-like superfamily/Ribonuclease H"/>
    <property type="match status" value="1"/>
</dbReference>
<keyword evidence="11 13" id="KW-0234">DNA repair</keyword>
<dbReference type="GO" id="GO:0006281">
    <property type="term" value="P:DNA repair"/>
    <property type="evidence" value="ECO:0007669"/>
    <property type="project" value="UniProtKB-UniRule"/>
</dbReference>
<dbReference type="GO" id="GO:0008821">
    <property type="term" value="F:crossover junction DNA endonuclease activity"/>
    <property type="evidence" value="ECO:0007669"/>
    <property type="project" value="UniProtKB-UniRule"/>
</dbReference>
<keyword evidence="8 13" id="KW-0460">Magnesium</keyword>
<dbReference type="AlphaFoldDB" id="A0A1F8BXV0"/>
<dbReference type="PANTHER" id="PTHR30194:SF3">
    <property type="entry name" value="CROSSOVER JUNCTION ENDODEOXYRIBONUCLEASE RUVC"/>
    <property type="match status" value="1"/>
</dbReference>
<keyword evidence="10 13" id="KW-0233">DNA recombination</keyword>
<dbReference type="InterPro" id="IPR012337">
    <property type="entry name" value="RNaseH-like_sf"/>
</dbReference>
<evidence type="ECO:0000256" key="7">
    <source>
        <dbReference type="ARBA" id="ARBA00022801"/>
    </source>
</evidence>
<evidence type="ECO:0000256" key="14">
    <source>
        <dbReference type="NCBIfam" id="TIGR00228"/>
    </source>
</evidence>
<evidence type="ECO:0000256" key="1">
    <source>
        <dbReference type="ARBA" id="ARBA00009518"/>
    </source>
</evidence>
<feature type="binding site" evidence="13">
    <location>
        <position position="146"/>
    </location>
    <ligand>
        <name>Mg(2+)</name>
        <dbReference type="ChEBI" id="CHEBI:18420"/>
        <label>1</label>
    </ligand>
</feature>
<evidence type="ECO:0000256" key="11">
    <source>
        <dbReference type="ARBA" id="ARBA00023204"/>
    </source>
</evidence>
<organism evidence="15 16">
    <name type="scientific">Candidatus Woesebacteria bacterium RIFCSPLOWO2_01_FULL_44_14</name>
    <dbReference type="NCBI Taxonomy" id="1802525"/>
    <lineage>
        <taxon>Bacteria</taxon>
        <taxon>Candidatus Woeseibacteriota</taxon>
    </lineage>
</organism>
<feature type="active site" evidence="13">
    <location>
        <position position="146"/>
    </location>
</feature>
<dbReference type="InterPro" id="IPR036397">
    <property type="entry name" value="RNaseH_sf"/>
</dbReference>
<evidence type="ECO:0000256" key="4">
    <source>
        <dbReference type="ARBA" id="ARBA00022723"/>
    </source>
</evidence>
<dbReference type="HAMAP" id="MF_00034">
    <property type="entry name" value="RuvC"/>
    <property type="match status" value="1"/>
</dbReference>
<keyword evidence="5 13" id="KW-0255">Endonuclease</keyword>
<feature type="binding site" evidence="13">
    <location>
        <position position="68"/>
    </location>
    <ligand>
        <name>Mg(2+)</name>
        <dbReference type="ChEBI" id="CHEBI:18420"/>
        <label>2</label>
    </ligand>
</feature>
<keyword evidence="2 13" id="KW-0963">Cytoplasm</keyword>
<feature type="binding site" evidence="13">
    <location>
        <position position="7"/>
    </location>
    <ligand>
        <name>Mg(2+)</name>
        <dbReference type="ChEBI" id="CHEBI:18420"/>
        <label>1</label>
    </ligand>
</feature>
<comment type="cofactor">
    <cofactor evidence="13">
        <name>Mg(2+)</name>
        <dbReference type="ChEBI" id="CHEBI:18420"/>
    </cofactor>
    <text evidence="13">Binds 2 Mg(2+) ion per subunit.</text>
</comment>
<evidence type="ECO:0000256" key="6">
    <source>
        <dbReference type="ARBA" id="ARBA00022763"/>
    </source>
</evidence>
<comment type="caution">
    <text evidence="15">The sequence shown here is derived from an EMBL/GenBank/DDBJ whole genome shotgun (WGS) entry which is preliminary data.</text>
</comment>
<comment type="catalytic activity">
    <reaction evidence="12 13">
        <text>Endonucleolytic cleavage at a junction such as a reciprocal single-stranded crossover between two homologous DNA duplexes (Holliday junction).</text>
        <dbReference type="EC" id="3.1.21.10"/>
    </reaction>
</comment>
<comment type="function">
    <text evidence="13">The RuvA-RuvB-RuvC complex processes Holliday junction (HJ) DNA during genetic recombination and DNA repair. Endonuclease that resolves HJ intermediates. Cleaves cruciform DNA by making single-stranded nicks across the HJ at symmetrical positions within the homologous arms, yielding a 5'-phosphate and a 3'-hydroxyl group; requires a central core of homology in the junction. The consensus cleavage sequence is 5'-(A/T)TT(C/G)-3'. Cleavage occurs on the 3'-side of the TT dinucleotide at the point of strand exchange. HJ branch migration catalyzed by RuvA-RuvB allows RuvC to scan DNA until it finds its consensus sequence, where it cleaves and resolves the cruciform DNA.</text>
</comment>
<sequence length="171" mass="18096">MLILGIDPGTATTGYGLVETNGGSALAVVKYGLIETGKDGTPEKRLAIIHRQLTSIIDKYKPDVMAIEMLFFATNAKTAMRVGQACGAIMLSAAHSHLPLVEYAPGKIKKTVTGSGRADKDAIQKSVREHLGAAVRKVKGKKTHFDNTADALAVAICHIKELEGVITSGQN</sequence>
<dbReference type="EC" id="3.1.21.10" evidence="13 14"/>
<dbReference type="SUPFAM" id="SSF53098">
    <property type="entry name" value="Ribonuclease H-like"/>
    <property type="match status" value="1"/>
</dbReference>
<evidence type="ECO:0000256" key="2">
    <source>
        <dbReference type="ARBA" id="ARBA00022490"/>
    </source>
</evidence>
<dbReference type="GO" id="GO:0000287">
    <property type="term" value="F:magnesium ion binding"/>
    <property type="evidence" value="ECO:0007669"/>
    <property type="project" value="UniProtKB-UniRule"/>
</dbReference>
<dbReference type="CDD" id="cd16962">
    <property type="entry name" value="RuvC"/>
    <property type="match status" value="1"/>
</dbReference>
<proteinExistence type="inferred from homology"/>
<evidence type="ECO:0000256" key="8">
    <source>
        <dbReference type="ARBA" id="ARBA00022842"/>
    </source>
</evidence>
<dbReference type="STRING" id="1802525.A2975_05480"/>
<dbReference type="InterPro" id="IPR002176">
    <property type="entry name" value="X-over_junc_endoDNase_RuvC"/>
</dbReference>
<dbReference type="GO" id="GO:0006310">
    <property type="term" value="P:DNA recombination"/>
    <property type="evidence" value="ECO:0007669"/>
    <property type="project" value="UniProtKB-UniRule"/>
</dbReference>
<dbReference type="FunFam" id="3.30.420.10:FF:000002">
    <property type="entry name" value="Crossover junction endodeoxyribonuclease RuvC"/>
    <property type="match status" value="1"/>
</dbReference>
<accession>A0A1F8BXV0</accession>
<dbReference type="PRINTS" id="PR00696">
    <property type="entry name" value="RSOLVASERUVC"/>
</dbReference>
<dbReference type="Proteomes" id="UP000178429">
    <property type="component" value="Unassembled WGS sequence"/>
</dbReference>
<keyword evidence="6 13" id="KW-0227">DNA damage</keyword>
<dbReference type="GO" id="GO:0003677">
    <property type="term" value="F:DNA binding"/>
    <property type="evidence" value="ECO:0007669"/>
    <property type="project" value="UniProtKB-KW"/>
</dbReference>
<dbReference type="EMBL" id="MGHL01000019">
    <property type="protein sequence ID" value="OGM68720.1"/>
    <property type="molecule type" value="Genomic_DNA"/>
</dbReference>
<dbReference type="Pfam" id="PF02075">
    <property type="entry name" value="RuvC"/>
    <property type="match status" value="1"/>
</dbReference>
<evidence type="ECO:0000256" key="13">
    <source>
        <dbReference type="HAMAP-Rule" id="MF_00034"/>
    </source>
</evidence>
<gene>
    <name evidence="13" type="primary">ruvC</name>
    <name evidence="15" type="ORF">A2975_05480</name>
</gene>
<dbReference type="NCBIfam" id="TIGR00228">
    <property type="entry name" value="ruvC"/>
    <property type="match status" value="1"/>
</dbReference>
<evidence type="ECO:0000256" key="10">
    <source>
        <dbReference type="ARBA" id="ARBA00023172"/>
    </source>
</evidence>
<comment type="subunit">
    <text evidence="13">Homodimer which binds Holliday junction (HJ) DNA. The HJ becomes 2-fold symmetrical on binding to RuvC with unstacked arms; it has a different conformation from HJ DNA in complex with RuvA. In the full resolvosome a probable DNA-RuvA(4)-RuvB(12)-RuvC(2) complex forms which resolves the HJ.</text>
</comment>
<dbReference type="GO" id="GO:0005737">
    <property type="term" value="C:cytoplasm"/>
    <property type="evidence" value="ECO:0007669"/>
    <property type="project" value="UniProtKB-SubCell"/>
</dbReference>
<evidence type="ECO:0000256" key="12">
    <source>
        <dbReference type="ARBA" id="ARBA00029354"/>
    </source>
</evidence>
<comment type="subcellular location">
    <subcellularLocation>
        <location evidence="13">Cytoplasm</location>
    </subcellularLocation>
</comment>
<evidence type="ECO:0000313" key="15">
    <source>
        <dbReference type="EMBL" id="OGM68720.1"/>
    </source>
</evidence>
<evidence type="ECO:0000313" key="16">
    <source>
        <dbReference type="Proteomes" id="UP000178429"/>
    </source>
</evidence>
<dbReference type="PANTHER" id="PTHR30194">
    <property type="entry name" value="CROSSOVER JUNCTION ENDODEOXYRIBONUCLEASE RUVC"/>
    <property type="match status" value="1"/>
</dbReference>
<evidence type="ECO:0000256" key="5">
    <source>
        <dbReference type="ARBA" id="ARBA00022759"/>
    </source>
</evidence>
<dbReference type="NCBIfam" id="NF000711">
    <property type="entry name" value="PRK00039.2-1"/>
    <property type="match status" value="1"/>
</dbReference>
<keyword evidence="3 13" id="KW-0540">Nuclease</keyword>
<keyword evidence="7 13" id="KW-0378">Hydrolase</keyword>